<dbReference type="PANTHER" id="PTHR33744:SF7">
    <property type="entry name" value="PUCR FAMILY TRANSCRIPTIONAL REGULATOR"/>
    <property type="match status" value="1"/>
</dbReference>
<comment type="caution">
    <text evidence="5">The sequence shown here is derived from an EMBL/GenBank/DDBJ whole genome shotgun (WGS) entry which is preliminary data.</text>
</comment>
<evidence type="ECO:0000259" key="3">
    <source>
        <dbReference type="Pfam" id="PF13556"/>
    </source>
</evidence>
<reference evidence="5" key="1">
    <citation type="journal article" date="2014" name="Int. J. Syst. Evol. Microbiol.">
        <title>Complete genome sequence of Corynebacterium casei LMG S-19264T (=DSM 44701T), isolated from a smear-ripened cheese.</title>
        <authorList>
            <consortium name="US DOE Joint Genome Institute (JGI-PGF)"/>
            <person name="Walter F."/>
            <person name="Albersmeier A."/>
            <person name="Kalinowski J."/>
            <person name="Ruckert C."/>
        </authorList>
    </citation>
    <scope>NUCLEOTIDE SEQUENCE</scope>
    <source>
        <strain evidence="5">JCM 5016</strain>
    </source>
</reference>
<dbReference type="EMBL" id="BMWH01000002">
    <property type="protein sequence ID" value="GGZ74250.1"/>
    <property type="molecule type" value="Genomic_DNA"/>
</dbReference>
<reference evidence="5" key="2">
    <citation type="submission" date="2020-09" db="EMBL/GenBank/DDBJ databases">
        <authorList>
            <person name="Sun Q."/>
            <person name="Ohkuma M."/>
        </authorList>
    </citation>
    <scope>NUCLEOTIDE SEQUENCE</scope>
    <source>
        <strain evidence="5">JCM 5016</strain>
    </source>
</reference>
<dbReference type="InterPro" id="IPR051448">
    <property type="entry name" value="CdaR-like_regulators"/>
</dbReference>
<dbReference type="InterPro" id="IPR042070">
    <property type="entry name" value="PucR_C-HTH_sf"/>
</dbReference>
<dbReference type="Proteomes" id="UP000623010">
    <property type="component" value="Unassembled WGS sequence"/>
</dbReference>
<dbReference type="Gene3D" id="1.10.10.2840">
    <property type="entry name" value="PucR C-terminal helix-turn-helix domain"/>
    <property type="match status" value="1"/>
</dbReference>
<feature type="region of interest" description="Disordered" evidence="2">
    <location>
        <begin position="27"/>
        <end position="71"/>
    </location>
</feature>
<dbReference type="InterPro" id="IPR025736">
    <property type="entry name" value="PucR_C-HTH_dom"/>
</dbReference>
<feature type="domain" description="CdaR GGDEF-like" evidence="4">
    <location>
        <begin position="229"/>
        <end position="340"/>
    </location>
</feature>
<evidence type="ECO:0000256" key="2">
    <source>
        <dbReference type="SAM" id="MobiDB-lite"/>
    </source>
</evidence>
<organism evidence="5 6">
    <name type="scientific">Streptomyces echinoruber</name>
    <dbReference type="NCBI Taxonomy" id="68898"/>
    <lineage>
        <taxon>Bacteria</taxon>
        <taxon>Bacillati</taxon>
        <taxon>Actinomycetota</taxon>
        <taxon>Actinomycetes</taxon>
        <taxon>Kitasatosporales</taxon>
        <taxon>Streptomycetaceae</taxon>
        <taxon>Streptomyces</taxon>
    </lineage>
</organism>
<feature type="domain" description="PucR C-terminal helix-turn-helix" evidence="3">
    <location>
        <begin position="388"/>
        <end position="445"/>
    </location>
</feature>
<accession>A0A918V6Y4</accession>
<dbReference type="Pfam" id="PF17853">
    <property type="entry name" value="GGDEF_2"/>
    <property type="match status" value="1"/>
</dbReference>
<dbReference type="Pfam" id="PF13556">
    <property type="entry name" value="HTH_30"/>
    <property type="match status" value="1"/>
</dbReference>
<dbReference type="AlphaFoldDB" id="A0A918V6Y4"/>
<keyword evidence="6" id="KW-1185">Reference proteome</keyword>
<protein>
    <submittedName>
        <fullName evidence="5">PucR family transcriptional regulator</fullName>
    </submittedName>
</protein>
<evidence type="ECO:0000313" key="6">
    <source>
        <dbReference type="Proteomes" id="UP000623010"/>
    </source>
</evidence>
<proteinExistence type="inferred from homology"/>
<sequence>MPRLDAGPRVAAGIALLCAPYVHHAPHGKAAGRGRGAGTRDPAAHTRVRMRQSCPVPEPETHTNETATPDIHPHAATLKRLEKSSGSLAAQAIARMDETLPWYRAMPPENRSWIGLVAQAGIAAFTEWFRHPDAPQAISTDVFGTAPRELTRAITLRQTVEMVRTTIEVMESAIDEVAAPGDEAALREALLVYAREIAFATAQVYAQAAEARGAWDARLESLVVNAVLSGEVDEGAVSRAAALGWNAPEHVCVVLGTAPDGDSELTVEAIRRAARHAKLQVLTGVLGSRLVVIAGGSNNPLAVARSLIGPFAPGPVVAGPVVPDLLAATRSAQAAAAGLKACSAWQDAPRPVLADDLLPERAIAGDPSAREQLVEEIYRPLEEAGSALLETLSVYLEQASSLEGAARMLFVHPNTVRYRLRRVTDVTGWSPSDVRSAFTLRIALILGRLAEGDLPA</sequence>
<evidence type="ECO:0000259" key="4">
    <source>
        <dbReference type="Pfam" id="PF17853"/>
    </source>
</evidence>
<evidence type="ECO:0000256" key="1">
    <source>
        <dbReference type="ARBA" id="ARBA00006754"/>
    </source>
</evidence>
<evidence type="ECO:0000313" key="5">
    <source>
        <dbReference type="EMBL" id="GGZ74250.1"/>
    </source>
</evidence>
<gene>
    <name evidence="5" type="ORF">GCM10010389_09890</name>
</gene>
<comment type="similarity">
    <text evidence="1">Belongs to the CdaR family.</text>
</comment>
<dbReference type="InterPro" id="IPR041522">
    <property type="entry name" value="CdaR_GGDEF"/>
</dbReference>
<name>A0A918V6Y4_9ACTN</name>
<dbReference type="PANTHER" id="PTHR33744">
    <property type="entry name" value="CARBOHYDRATE DIACID REGULATOR"/>
    <property type="match status" value="1"/>
</dbReference>